<evidence type="ECO:0000313" key="1">
    <source>
        <dbReference type="EMBL" id="XDQ39492.1"/>
    </source>
</evidence>
<sequence length="108" mass="11284">MRVSAEGQDHSGGRAVSGPPFCKAEGIELRLDATDVRIEGLTCAVTAQLRSARLAAETVGPAASYAPLARQVSGSMPVTEITCGRPSMGAGASAPEWPYFADEYKVWA</sequence>
<reference evidence="1" key="1">
    <citation type="submission" date="2024-07" db="EMBL/GenBank/DDBJ databases">
        <authorList>
            <person name="Yu S.T."/>
        </authorList>
    </citation>
    <scope>NUCLEOTIDE SEQUENCE</scope>
    <source>
        <strain evidence="1">R28</strain>
    </source>
</reference>
<name>A0AB39Q8A2_9ACTN</name>
<dbReference type="AlphaFoldDB" id="A0AB39Q8A2"/>
<dbReference type="RefSeq" id="WP_369174216.1">
    <property type="nucleotide sequence ID" value="NZ_CP163439.1"/>
</dbReference>
<gene>
    <name evidence="1" type="ORF">AB5J49_42490</name>
</gene>
<protein>
    <submittedName>
        <fullName evidence="1">Uncharacterized protein</fullName>
    </submittedName>
</protein>
<proteinExistence type="predicted"/>
<organism evidence="1">
    <name type="scientific">Streptomyces sp. R28</name>
    <dbReference type="NCBI Taxonomy" id="3238628"/>
    <lineage>
        <taxon>Bacteria</taxon>
        <taxon>Bacillati</taxon>
        <taxon>Actinomycetota</taxon>
        <taxon>Actinomycetes</taxon>
        <taxon>Kitasatosporales</taxon>
        <taxon>Streptomycetaceae</taxon>
        <taxon>Streptomyces</taxon>
    </lineage>
</organism>
<accession>A0AB39Q8A2</accession>
<dbReference type="EMBL" id="CP163439">
    <property type="protein sequence ID" value="XDQ39492.1"/>
    <property type="molecule type" value="Genomic_DNA"/>
</dbReference>